<dbReference type="EMBL" id="GBRH01222825">
    <property type="protein sequence ID" value="JAD75070.1"/>
    <property type="molecule type" value="Transcribed_RNA"/>
</dbReference>
<dbReference type="AlphaFoldDB" id="A0A0A9CNU9"/>
<protein>
    <submittedName>
        <fullName evidence="1">Uncharacterized protein</fullName>
    </submittedName>
</protein>
<evidence type="ECO:0000313" key="1">
    <source>
        <dbReference type="EMBL" id="JAD75070.1"/>
    </source>
</evidence>
<reference evidence="1" key="1">
    <citation type="submission" date="2014-09" db="EMBL/GenBank/DDBJ databases">
        <authorList>
            <person name="Magalhaes I.L.F."/>
            <person name="Oliveira U."/>
            <person name="Santos F.R."/>
            <person name="Vidigal T.H.D.A."/>
            <person name="Brescovit A.D."/>
            <person name="Santos A.J."/>
        </authorList>
    </citation>
    <scope>NUCLEOTIDE SEQUENCE</scope>
    <source>
        <tissue evidence="1">Shoot tissue taken approximately 20 cm above the soil surface</tissue>
    </source>
</reference>
<organism evidence="1">
    <name type="scientific">Arundo donax</name>
    <name type="common">Giant reed</name>
    <name type="synonym">Donax arundinaceus</name>
    <dbReference type="NCBI Taxonomy" id="35708"/>
    <lineage>
        <taxon>Eukaryota</taxon>
        <taxon>Viridiplantae</taxon>
        <taxon>Streptophyta</taxon>
        <taxon>Embryophyta</taxon>
        <taxon>Tracheophyta</taxon>
        <taxon>Spermatophyta</taxon>
        <taxon>Magnoliopsida</taxon>
        <taxon>Liliopsida</taxon>
        <taxon>Poales</taxon>
        <taxon>Poaceae</taxon>
        <taxon>PACMAD clade</taxon>
        <taxon>Arundinoideae</taxon>
        <taxon>Arundineae</taxon>
        <taxon>Arundo</taxon>
    </lineage>
</organism>
<name>A0A0A9CNU9_ARUDO</name>
<sequence>MIQELTEEQLIQLLQQQPSPFFQCNYSPVSGRRACGAPRGRPRRSG</sequence>
<proteinExistence type="predicted"/>
<reference evidence="1" key="2">
    <citation type="journal article" date="2015" name="Data Brief">
        <title>Shoot transcriptome of the giant reed, Arundo donax.</title>
        <authorList>
            <person name="Barrero R.A."/>
            <person name="Guerrero F.D."/>
            <person name="Moolhuijzen P."/>
            <person name="Goolsby J.A."/>
            <person name="Tidwell J."/>
            <person name="Bellgard S.E."/>
            <person name="Bellgard M.I."/>
        </authorList>
    </citation>
    <scope>NUCLEOTIDE SEQUENCE</scope>
    <source>
        <tissue evidence="1">Shoot tissue taken approximately 20 cm above the soil surface</tissue>
    </source>
</reference>
<accession>A0A0A9CNU9</accession>